<gene>
    <name evidence="2" type="ORF">HNR30_009304</name>
</gene>
<sequence length="119" mass="12466">MVISMSGDLAAGALEEAEAYIMHDLIASCRDGTTHLVLDLTDVASLDAAGANLLTRVRFAVQSQRATMSAVVPQGARPYRTLEQLGLISHLGVFSSLEAITLAPSASPILETIATETVV</sequence>
<evidence type="ECO:0000259" key="1">
    <source>
        <dbReference type="PROSITE" id="PS50801"/>
    </source>
</evidence>
<dbReference type="InterPro" id="IPR036513">
    <property type="entry name" value="STAS_dom_sf"/>
</dbReference>
<dbReference type="Gene3D" id="3.30.750.24">
    <property type="entry name" value="STAS domain"/>
    <property type="match status" value="1"/>
</dbReference>
<evidence type="ECO:0000313" key="2">
    <source>
        <dbReference type="EMBL" id="MBA2897898.1"/>
    </source>
</evidence>
<dbReference type="InterPro" id="IPR002645">
    <property type="entry name" value="STAS_dom"/>
</dbReference>
<protein>
    <submittedName>
        <fullName evidence="2">Anti-anti-sigma regulatory factor</fullName>
    </submittedName>
</protein>
<accession>A0A7W0CV34</accession>
<dbReference type="Pfam" id="PF01740">
    <property type="entry name" value="STAS"/>
    <property type="match status" value="1"/>
</dbReference>
<proteinExistence type="predicted"/>
<dbReference type="SUPFAM" id="SSF52091">
    <property type="entry name" value="SpoIIaa-like"/>
    <property type="match status" value="1"/>
</dbReference>
<dbReference type="RefSeq" id="WP_181616571.1">
    <property type="nucleotide sequence ID" value="NZ_BAABAM010000016.1"/>
</dbReference>
<feature type="domain" description="STAS" evidence="1">
    <location>
        <begin position="1"/>
        <end position="113"/>
    </location>
</feature>
<dbReference type="AlphaFoldDB" id="A0A7W0CV34"/>
<reference evidence="2 3" key="1">
    <citation type="submission" date="2020-07" db="EMBL/GenBank/DDBJ databases">
        <title>Genomic Encyclopedia of Type Strains, Phase IV (KMG-IV): sequencing the most valuable type-strain genomes for metagenomic binning, comparative biology and taxonomic classification.</title>
        <authorList>
            <person name="Goeker M."/>
        </authorList>
    </citation>
    <scope>NUCLEOTIDE SEQUENCE [LARGE SCALE GENOMIC DNA]</scope>
    <source>
        <strain evidence="2 3">DSM 45533</strain>
    </source>
</reference>
<name>A0A7W0CV34_9ACTN</name>
<organism evidence="2 3">
    <name type="scientific">Nonomuraea soli</name>
    <dbReference type="NCBI Taxonomy" id="1032476"/>
    <lineage>
        <taxon>Bacteria</taxon>
        <taxon>Bacillati</taxon>
        <taxon>Actinomycetota</taxon>
        <taxon>Actinomycetes</taxon>
        <taxon>Streptosporangiales</taxon>
        <taxon>Streptosporangiaceae</taxon>
        <taxon>Nonomuraea</taxon>
    </lineage>
</organism>
<comment type="caution">
    <text evidence="2">The sequence shown here is derived from an EMBL/GenBank/DDBJ whole genome shotgun (WGS) entry which is preliminary data.</text>
</comment>
<keyword evidence="3" id="KW-1185">Reference proteome</keyword>
<dbReference type="PROSITE" id="PS50801">
    <property type="entry name" value="STAS"/>
    <property type="match status" value="1"/>
</dbReference>
<dbReference type="EMBL" id="JACDUR010000014">
    <property type="protein sequence ID" value="MBA2897898.1"/>
    <property type="molecule type" value="Genomic_DNA"/>
</dbReference>
<evidence type="ECO:0000313" key="3">
    <source>
        <dbReference type="Proteomes" id="UP000530928"/>
    </source>
</evidence>
<dbReference type="Proteomes" id="UP000530928">
    <property type="component" value="Unassembled WGS sequence"/>
</dbReference>